<organism evidence="1 2">
    <name type="scientific">Catharanthus roseus</name>
    <name type="common">Madagascar periwinkle</name>
    <name type="synonym">Vinca rosea</name>
    <dbReference type="NCBI Taxonomy" id="4058"/>
    <lineage>
        <taxon>Eukaryota</taxon>
        <taxon>Viridiplantae</taxon>
        <taxon>Streptophyta</taxon>
        <taxon>Embryophyta</taxon>
        <taxon>Tracheophyta</taxon>
        <taxon>Spermatophyta</taxon>
        <taxon>Magnoliopsida</taxon>
        <taxon>eudicotyledons</taxon>
        <taxon>Gunneridae</taxon>
        <taxon>Pentapetalae</taxon>
        <taxon>asterids</taxon>
        <taxon>lamiids</taxon>
        <taxon>Gentianales</taxon>
        <taxon>Apocynaceae</taxon>
        <taxon>Rauvolfioideae</taxon>
        <taxon>Vinceae</taxon>
        <taxon>Catharanthinae</taxon>
        <taxon>Catharanthus</taxon>
    </lineage>
</organism>
<dbReference type="EMBL" id="CM044705">
    <property type="protein sequence ID" value="KAI5662348.1"/>
    <property type="molecule type" value="Genomic_DNA"/>
</dbReference>
<gene>
    <name evidence="1" type="ORF">M9H77_21671</name>
</gene>
<proteinExistence type="predicted"/>
<name>A0ACC0ASD4_CATRO</name>
<evidence type="ECO:0000313" key="2">
    <source>
        <dbReference type="Proteomes" id="UP001060085"/>
    </source>
</evidence>
<sequence length="364" mass="41854">MILLRAVRSHHSKSLLKVKNPFALAHLTSTNPIQSLFAYSICCRHFSLLSIFSNNGGKTEPSNSKNVEEKHGKSRKRLDVFFKEAVGLSEKKFDDIDSGADSENAELKNKLRKLEMELINLKVNRKDVQDNNRDRKKEVARKDKGTKKNESEPGTLSALFGAKTKKSAQLTMENPEVFKESIQLTMDNREIYKELPSDMQLFAFHLYQREYFKDANFLPRNKYDVTCFENSYGRDFLKFAAVQFGKDNQEIAKWLSGSDVKRVAFFGCPSLGRRTVFTAKRLRRYFRIQEDIVCSKCPLKESCKFVNQSVWKSDTQKLNLDDVMRIITLYAMESVSPKLVLPNEVKASVSRLLKEVMNLSKTLS</sequence>
<comment type="caution">
    <text evidence="1">The sequence shown here is derived from an EMBL/GenBank/DDBJ whole genome shotgun (WGS) entry which is preliminary data.</text>
</comment>
<evidence type="ECO:0000313" key="1">
    <source>
        <dbReference type="EMBL" id="KAI5662348.1"/>
    </source>
</evidence>
<protein>
    <submittedName>
        <fullName evidence="1">Uncharacterized protein</fullName>
    </submittedName>
</protein>
<dbReference type="Proteomes" id="UP001060085">
    <property type="component" value="Linkage Group LG05"/>
</dbReference>
<keyword evidence="2" id="KW-1185">Reference proteome</keyword>
<reference evidence="2" key="1">
    <citation type="journal article" date="2023" name="Nat. Plants">
        <title>Single-cell RNA sequencing provides a high-resolution roadmap for understanding the multicellular compartmentation of specialized metabolism.</title>
        <authorList>
            <person name="Sun S."/>
            <person name="Shen X."/>
            <person name="Li Y."/>
            <person name="Li Y."/>
            <person name="Wang S."/>
            <person name="Li R."/>
            <person name="Zhang H."/>
            <person name="Shen G."/>
            <person name="Guo B."/>
            <person name="Wei J."/>
            <person name="Xu J."/>
            <person name="St-Pierre B."/>
            <person name="Chen S."/>
            <person name="Sun C."/>
        </authorList>
    </citation>
    <scope>NUCLEOTIDE SEQUENCE [LARGE SCALE GENOMIC DNA]</scope>
</reference>
<accession>A0ACC0ASD4</accession>